<comment type="caution">
    <text evidence="2">The sequence shown here is derived from an EMBL/GenBank/DDBJ whole genome shotgun (WGS) entry which is preliminary data.</text>
</comment>
<dbReference type="AlphaFoldDB" id="A0A916NEI3"/>
<evidence type="ECO:0000256" key="1">
    <source>
        <dbReference type="SAM" id="SignalP"/>
    </source>
</evidence>
<dbReference type="RefSeq" id="WP_218089973.1">
    <property type="nucleotide sequence ID" value="NZ_CAJVAS010000001.1"/>
</dbReference>
<organism evidence="2 3">
    <name type="scientific">Paenibacillus solanacearum</name>
    <dbReference type="NCBI Taxonomy" id="2048548"/>
    <lineage>
        <taxon>Bacteria</taxon>
        <taxon>Bacillati</taxon>
        <taxon>Bacillota</taxon>
        <taxon>Bacilli</taxon>
        <taxon>Bacillales</taxon>
        <taxon>Paenibacillaceae</taxon>
        <taxon>Paenibacillus</taxon>
    </lineage>
</organism>
<evidence type="ECO:0008006" key="4">
    <source>
        <dbReference type="Google" id="ProtNLM"/>
    </source>
</evidence>
<accession>A0A916NEI3</accession>
<keyword evidence="1" id="KW-0732">Signal</keyword>
<dbReference type="Proteomes" id="UP000693672">
    <property type="component" value="Unassembled WGS sequence"/>
</dbReference>
<evidence type="ECO:0000313" key="2">
    <source>
        <dbReference type="EMBL" id="CAG7597370.1"/>
    </source>
</evidence>
<dbReference type="PANTHER" id="PTHR43649">
    <property type="entry name" value="ARABINOSE-BINDING PROTEIN-RELATED"/>
    <property type="match status" value="1"/>
</dbReference>
<name>A0A916NEI3_9BACL</name>
<evidence type="ECO:0000313" key="3">
    <source>
        <dbReference type="Proteomes" id="UP000693672"/>
    </source>
</evidence>
<feature type="chain" id="PRO_5039614677" description="Extracellular solute-binding protein" evidence="1">
    <location>
        <begin position="25"/>
        <end position="438"/>
    </location>
</feature>
<keyword evidence="3" id="KW-1185">Reference proteome</keyword>
<feature type="signal peptide" evidence="1">
    <location>
        <begin position="1"/>
        <end position="24"/>
    </location>
</feature>
<gene>
    <name evidence="2" type="ORF">PAESOLCIP111_00141</name>
</gene>
<sequence length="438" mass="48372">MKRSHWRNASILLSAAALSLTACSGAGTSEVKSSSGGAAPKAADEPVEMVFAQLTGNFSEESFMQLYGNKIKAKFPNITIKYVVLKNEQHLKELLSIKQPFDIVIGSVGTTPSYLLASELETDISDQIKLQKYDLNRLEPTSVEIQRQMANGGIYGLPISTSSATLYYNKDIFDRFGIPYPKDGMKWDELYDLAKRMTRNEGGVQYKGLTMSFNHLMLMNQSGAVSIDPKTNKANFTSDTFRQAFENLARFYQIPGNGVPNNKYALASQTDSFYKDKTSAMVMTTSGSGSSLFKDAVNWDVVQIPFLPDKPGVGPQSYPGYMYMTKLTKNREMAFRVLAYATSDEWQLDSIKTGNGPILRDPSIMKQFGTDVPVLKGKNIRSLYPQAFAAPTPKGKYQNIADVEMLSALNDVLSGTDVNTALKQAAERVNKKIEEQGS</sequence>
<protein>
    <recommendedName>
        <fullName evidence="4">Extracellular solute-binding protein</fullName>
    </recommendedName>
</protein>
<dbReference type="PROSITE" id="PS51257">
    <property type="entry name" value="PROKAR_LIPOPROTEIN"/>
    <property type="match status" value="1"/>
</dbReference>
<dbReference type="EMBL" id="CAJVAS010000001">
    <property type="protein sequence ID" value="CAG7597370.1"/>
    <property type="molecule type" value="Genomic_DNA"/>
</dbReference>
<proteinExistence type="predicted"/>
<dbReference type="PANTHER" id="PTHR43649:SF12">
    <property type="entry name" value="DIACETYLCHITOBIOSE BINDING PROTEIN DASA"/>
    <property type="match status" value="1"/>
</dbReference>
<reference evidence="2" key="1">
    <citation type="submission" date="2021-06" db="EMBL/GenBank/DDBJ databases">
        <authorList>
            <person name="Criscuolo A."/>
        </authorList>
    </citation>
    <scope>NUCLEOTIDE SEQUENCE</scope>
    <source>
        <strain evidence="2">CIP111600</strain>
    </source>
</reference>
<dbReference type="InterPro" id="IPR050490">
    <property type="entry name" value="Bact_solute-bd_prot1"/>
</dbReference>